<dbReference type="EMBL" id="LN829119">
    <property type="protein sequence ID" value="CPR22573.1"/>
    <property type="molecule type" value="Genomic_DNA"/>
</dbReference>
<organism evidence="1 2">
    <name type="scientific">Candidatus Filomicrobium marinum</name>
    <dbReference type="NCBI Taxonomy" id="1608628"/>
    <lineage>
        <taxon>Bacteria</taxon>
        <taxon>Pseudomonadati</taxon>
        <taxon>Pseudomonadota</taxon>
        <taxon>Alphaproteobacteria</taxon>
        <taxon>Hyphomicrobiales</taxon>
        <taxon>Hyphomicrobiaceae</taxon>
        <taxon>Filomicrobium</taxon>
    </lineage>
</organism>
<sequence>MVEAPGTAPGSERLITTAFIAIAGSLQRFEYMTAASEKKVSLQGRTATQAIVRVSECFRVTFLPSLYPQNSASGIMIRRVFTDP</sequence>
<evidence type="ECO:0000313" key="1">
    <source>
        <dbReference type="EMBL" id="CPR22573.1"/>
    </source>
</evidence>
<dbReference type="KEGG" id="fil:BN1229_v1_4019"/>
<proteinExistence type="predicted"/>
<reference evidence="2" key="1">
    <citation type="submission" date="2015-02" db="EMBL/GenBank/DDBJ databases">
        <authorList>
            <person name="Chooi Y.-H."/>
        </authorList>
    </citation>
    <scope>NUCLEOTIDE SEQUENCE [LARGE SCALE GENOMIC DNA]</scope>
    <source>
        <strain evidence="2">strain Y</strain>
    </source>
</reference>
<name>A0A0D6JKT2_9HYPH</name>
<dbReference type="KEGG" id="fiy:BN1229_v1_4006"/>
<protein>
    <submittedName>
        <fullName evidence="1">Uncharacterized protein</fullName>
    </submittedName>
</protein>
<dbReference type="AlphaFoldDB" id="A0A0D6JKT2"/>
<gene>
    <name evidence="1" type="ORF">YBN1229_v1_4006</name>
</gene>
<accession>A0A0D6JKT2</accession>
<evidence type="ECO:0000313" key="2">
    <source>
        <dbReference type="Proteomes" id="UP000033187"/>
    </source>
</evidence>
<dbReference type="Proteomes" id="UP000033187">
    <property type="component" value="Chromosome 1"/>
</dbReference>
<keyword evidence="2" id="KW-1185">Reference proteome</keyword>